<dbReference type="OrthoDB" id="568096at2759"/>
<evidence type="ECO:0000256" key="1">
    <source>
        <dbReference type="ARBA" id="ARBA00004123"/>
    </source>
</evidence>
<comment type="similarity">
    <text evidence="6">Belongs to the AP2/ERF transcription factor family. AP2 subfamily.</text>
</comment>
<dbReference type="SMART" id="SM00380">
    <property type="entry name" value="AP2"/>
    <property type="match status" value="1"/>
</dbReference>
<gene>
    <name evidence="8" type="ORF">AXF42_Ash000313</name>
</gene>
<dbReference type="AlphaFoldDB" id="A0A2I0AFX9"/>
<dbReference type="FunFam" id="3.30.730.10:FF:000007">
    <property type="entry name" value="ethylene-responsive transcription factor-like protein At4g13040"/>
    <property type="match status" value="1"/>
</dbReference>
<keyword evidence="4" id="KW-0804">Transcription</keyword>
<proteinExistence type="inferred from homology"/>
<protein>
    <submittedName>
        <fullName evidence="8">Ethylene-responsive transcription factor-like protein</fullName>
    </submittedName>
</protein>
<dbReference type="Proteomes" id="UP000236161">
    <property type="component" value="Unassembled WGS sequence"/>
</dbReference>
<keyword evidence="3" id="KW-0238">DNA-binding</keyword>
<accession>A0A2I0AFX9</accession>
<name>A0A2I0AFX9_9ASPA</name>
<keyword evidence="9" id="KW-1185">Reference proteome</keyword>
<dbReference type="EMBL" id="KZ451982">
    <property type="protein sequence ID" value="PKA54479.1"/>
    <property type="molecule type" value="Genomic_DNA"/>
</dbReference>
<keyword evidence="2" id="KW-0805">Transcription regulation</keyword>
<dbReference type="InterPro" id="IPR001471">
    <property type="entry name" value="AP2/ERF_dom"/>
</dbReference>
<evidence type="ECO:0000256" key="4">
    <source>
        <dbReference type="ARBA" id="ARBA00023163"/>
    </source>
</evidence>
<comment type="subcellular location">
    <subcellularLocation>
        <location evidence="1">Nucleus</location>
    </subcellularLocation>
</comment>
<dbReference type="InterPro" id="IPR016177">
    <property type="entry name" value="DNA-bd_dom_sf"/>
</dbReference>
<evidence type="ECO:0000256" key="3">
    <source>
        <dbReference type="ARBA" id="ARBA00023125"/>
    </source>
</evidence>
<dbReference type="STRING" id="1088818.A0A2I0AFX9"/>
<keyword evidence="5" id="KW-0539">Nucleus</keyword>
<reference evidence="8 9" key="1">
    <citation type="journal article" date="2017" name="Nature">
        <title>The Apostasia genome and the evolution of orchids.</title>
        <authorList>
            <person name="Zhang G.Q."/>
            <person name="Liu K.W."/>
            <person name="Li Z."/>
            <person name="Lohaus R."/>
            <person name="Hsiao Y.Y."/>
            <person name="Niu S.C."/>
            <person name="Wang J.Y."/>
            <person name="Lin Y.C."/>
            <person name="Xu Q."/>
            <person name="Chen L.J."/>
            <person name="Yoshida K."/>
            <person name="Fujiwara S."/>
            <person name="Wang Z.W."/>
            <person name="Zhang Y.Q."/>
            <person name="Mitsuda N."/>
            <person name="Wang M."/>
            <person name="Liu G.H."/>
            <person name="Pecoraro L."/>
            <person name="Huang H.X."/>
            <person name="Xiao X.J."/>
            <person name="Lin M."/>
            <person name="Wu X.Y."/>
            <person name="Wu W.L."/>
            <person name="Chen Y.Y."/>
            <person name="Chang S.B."/>
            <person name="Sakamoto S."/>
            <person name="Ohme-Takagi M."/>
            <person name="Yagi M."/>
            <person name="Zeng S.J."/>
            <person name="Shen C.Y."/>
            <person name="Yeh C.M."/>
            <person name="Luo Y.B."/>
            <person name="Tsai W.C."/>
            <person name="Van de Peer Y."/>
            <person name="Liu Z.J."/>
        </authorList>
    </citation>
    <scope>NUCLEOTIDE SEQUENCE [LARGE SCALE GENOMIC DNA]</scope>
    <source>
        <strain evidence="9">cv. Shenzhen</strain>
        <tissue evidence="8">Stem</tissue>
    </source>
</reference>
<evidence type="ECO:0000313" key="9">
    <source>
        <dbReference type="Proteomes" id="UP000236161"/>
    </source>
</evidence>
<dbReference type="GO" id="GO:0005634">
    <property type="term" value="C:nucleus"/>
    <property type="evidence" value="ECO:0007669"/>
    <property type="project" value="UniProtKB-SubCell"/>
</dbReference>
<dbReference type="PANTHER" id="PTHR32467">
    <property type="entry name" value="AP2-LIKE ETHYLENE-RESPONSIVE TRANSCRIPTION FACTOR"/>
    <property type="match status" value="1"/>
</dbReference>
<evidence type="ECO:0000256" key="2">
    <source>
        <dbReference type="ARBA" id="ARBA00023015"/>
    </source>
</evidence>
<organism evidence="8 9">
    <name type="scientific">Apostasia shenzhenica</name>
    <dbReference type="NCBI Taxonomy" id="1088818"/>
    <lineage>
        <taxon>Eukaryota</taxon>
        <taxon>Viridiplantae</taxon>
        <taxon>Streptophyta</taxon>
        <taxon>Embryophyta</taxon>
        <taxon>Tracheophyta</taxon>
        <taxon>Spermatophyta</taxon>
        <taxon>Magnoliopsida</taxon>
        <taxon>Liliopsida</taxon>
        <taxon>Asparagales</taxon>
        <taxon>Orchidaceae</taxon>
        <taxon>Apostasioideae</taxon>
        <taxon>Apostasia</taxon>
    </lineage>
</organism>
<dbReference type="InterPro" id="IPR036955">
    <property type="entry name" value="AP2/ERF_dom_sf"/>
</dbReference>
<evidence type="ECO:0000256" key="6">
    <source>
        <dbReference type="ARBA" id="ARBA00037973"/>
    </source>
</evidence>
<dbReference type="PANTHER" id="PTHR32467:SF4">
    <property type="entry name" value="OS02G0499000 PROTEIN"/>
    <property type="match status" value="1"/>
</dbReference>
<dbReference type="GO" id="GO:0003677">
    <property type="term" value="F:DNA binding"/>
    <property type="evidence" value="ECO:0007669"/>
    <property type="project" value="UniProtKB-KW"/>
</dbReference>
<feature type="domain" description="AP2/ERF" evidence="7">
    <location>
        <begin position="108"/>
        <end position="165"/>
    </location>
</feature>
<evidence type="ECO:0000256" key="5">
    <source>
        <dbReference type="ARBA" id="ARBA00023242"/>
    </source>
</evidence>
<evidence type="ECO:0000313" key="8">
    <source>
        <dbReference type="EMBL" id="PKA54479.1"/>
    </source>
</evidence>
<evidence type="ECO:0000259" key="7">
    <source>
        <dbReference type="SMART" id="SM00380"/>
    </source>
</evidence>
<dbReference type="SUPFAM" id="SSF54171">
    <property type="entry name" value="DNA-binding domain"/>
    <property type="match status" value="1"/>
</dbReference>
<dbReference type="GO" id="GO:0003700">
    <property type="term" value="F:DNA-binding transcription factor activity"/>
    <property type="evidence" value="ECO:0007669"/>
    <property type="project" value="InterPro"/>
</dbReference>
<dbReference type="Gene3D" id="3.30.730.10">
    <property type="entry name" value="AP2/ERF domain"/>
    <property type="match status" value="1"/>
</dbReference>
<sequence>MVSLRRRRLLGLCSGKGSMPIELSGSIESINVVENLSKNVNPFGIHPMSPVSLKHENPANVQEISISSSTLSTTSSTKEELNNCFLGKEVKRRKRHRRKHFDDQEPCIMRGVYFKNMKWQAAIKVDKKQIHLGTVGSQEEAARLYDRAAFMCGREPNFELSEDEQRELKQYSWDEFLTKTRNAISIKKHQKKTGGGRRKISAIEFHCSDIELERGASGSLSTSDDGEPEASAS</sequence>